<proteinExistence type="predicted"/>
<reference evidence="1" key="1">
    <citation type="submission" date="2022-07" db="EMBL/GenBank/DDBJ databases">
        <title>Evaluation of T. orientalis genome assembly methods using nanopore sequencing and analysis of variation between genomes.</title>
        <authorList>
            <person name="Yam J."/>
            <person name="Micallef M.L."/>
            <person name="Liu M."/>
            <person name="Djordjevic S.P."/>
            <person name="Bogema D.R."/>
            <person name="Jenkins C."/>
        </authorList>
    </citation>
    <scope>NUCLEOTIDE SEQUENCE</scope>
    <source>
        <strain evidence="1">Fish Creek</strain>
    </source>
</reference>
<sequence length="141" mass="15897">MDSDASIDNLVNLVEYVSLCDSYINTDITERDSSINRSIPVEIPLYERVDTHTTHSSDSSEDSPVFLPEHAETGRFLQNDSICTNLGCSSTISALERKIELLETQNSQLIVNSCSLYNTLTKHIESLKEELRLKDEIINNM</sequence>
<name>A0A976M7M6_THEOR</name>
<dbReference type="Proteomes" id="UP000244803">
    <property type="component" value="Chromosome 4"/>
</dbReference>
<dbReference type="EMBL" id="CP056067">
    <property type="protein sequence ID" value="UKJ89985.1"/>
    <property type="molecule type" value="Genomic_DNA"/>
</dbReference>
<gene>
    <name evidence="1" type="ORF">MACJ_003242</name>
</gene>
<organism evidence="1 2">
    <name type="scientific">Theileria orientalis</name>
    <dbReference type="NCBI Taxonomy" id="68886"/>
    <lineage>
        <taxon>Eukaryota</taxon>
        <taxon>Sar</taxon>
        <taxon>Alveolata</taxon>
        <taxon>Apicomplexa</taxon>
        <taxon>Aconoidasida</taxon>
        <taxon>Piroplasmida</taxon>
        <taxon>Theileriidae</taxon>
        <taxon>Theileria</taxon>
    </lineage>
</organism>
<protein>
    <submittedName>
        <fullName evidence="1">Uncharacterized protein</fullName>
    </submittedName>
</protein>
<dbReference type="AlphaFoldDB" id="A0A976M7M6"/>
<evidence type="ECO:0000313" key="2">
    <source>
        <dbReference type="Proteomes" id="UP000244803"/>
    </source>
</evidence>
<accession>A0A976M7M6</accession>
<evidence type="ECO:0000313" key="1">
    <source>
        <dbReference type="EMBL" id="UKJ89985.1"/>
    </source>
</evidence>
<dbReference type="OrthoDB" id="10329898at2759"/>